<dbReference type="OrthoDB" id="9808669at2"/>
<evidence type="ECO:0000256" key="2">
    <source>
        <dbReference type="ARBA" id="ARBA00022679"/>
    </source>
</evidence>
<gene>
    <name evidence="5" type="ORF">SAMN02745161_0883</name>
</gene>
<dbReference type="PANTHER" id="PTHR11712">
    <property type="entry name" value="POLYKETIDE SYNTHASE-RELATED"/>
    <property type="match status" value="1"/>
</dbReference>
<dbReference type="Proteomes" id="UP000184694">
    <property type="component" value="Unassembled WGS sequence"/>
</dbReference>
<dbReference type="SMART" id="SM00825">
    <property type="entry name" value="PKS_KS"/>
    <property type="match status" value="1"/>
</dbReference>
<dbReference type="PANTHER" id="PTHR11712:SF325">
    <property type="entry name" value="3-OXOACYL-(ACYL-CARRIER-PROTEIN) SYNTHASE II FABF"/>
    <property type="match status" value="1"/>
</dbReference>
<dbReference type="AlphaFoldDB" id="A0A1N6EC93"/>
<dbReference type="InterPro" id="IPR020841">
    <property type="entry name" value="PKS_Beta-ketoAc_synthase_dom"/>
</dbReference>
<comment type="similarity">
    <text evidence="1 3">Belongs to the thiolase-like superfamily. Beta-ketoacyl-ACP synthases family.</text>
</comment>
<dbReference type="GO" id="GO:0006633">
    <property type="term" value="P:fatty acid biosynthetic process"/>
    <property type="evidence" value="ECO:0007669"/>
    <property type="project" value="InterPro"/>
</dbReference>
<dbReference type="RefSeq" id="WP_074215714.1">
    <property type="nucleotide sequence ID" value="NZ_FSRG01000003.1"/>
</dbReference>
<evidence type="ECO:0000256" key="3">
    <source>
        <dbReference type="RuleBase" id="RU003694"/>
    </source>
</evidence>
<dbReference type="GO" id="GO:0004315">
    <property type="term" value="F:3-oxoacyl-[acyl-carrier-protein] synthase activity"/>
    <property type="evidence" value="ECO:0007669"/>
    <property type="project" value="InterPro"/>
</dbReference>
<organism evidence="5 6">
    <name type="scientific">Halodesulfovibrio marinisediminis DSM 17456</name>
    <dbReference type="NCBI Taxonomy" id="1121457"/>
    <lineage>
        <taxon>Bacteria</taxon>
        <taxon>Pseudomonadati</taxon>
        <taxon>Thermodesulfobacteriota</taxon>
        <taxon>Desulfovibrionia</taxon>
        <taxon>Desulfovibrionales</taxon>
        <taxon>Desulfovibrionaceae</taxon>
        <taxon>Halodesulfovibrio</taxon>
    </lineage>
</organism>
<dbReference type="InterPro" id="IPR018201">
    <property type="entry name" value="Ketoacyl_synth_AS"/>
</dbReference>
<accession>A0A1N6EC93</accession>
<evidence type="ECO:0000313" key="6">
    <source>
        <dbReference type="Proteomes" id="UP000184694"/>
    </source>
</evidence>
<dbReference type="InterPro" id="IPR016039">
    <property type="entry name" value="Thiolase-like"/>
</dbReference>
<dbReference type="PROSITE" id="PS00606">
    <property type="entry name" value="KS3_1"/>
    <property type="match status" value="1"/>
</dbReference>
<keyword evidence="2 3" id="KW-0808">Transferase</keyword>
<evidence type="ECO:0000313" key="5">
    <source>
        <dbReference type="EMBL" id="SIN80658.1"/>
    </source>
</evidence>
<protein>
    <submittedName>
        <fullName evidence="5">3-oxoacyl-[acyl-carrier-protein] synthase II</fullName>
    </submittedName>
</protein>
<proteinExistence type="inferred from homology"/>
<dbReference type="Pfam" id="PF02801">
    <property type="entry name" value="Ketoacyl-synt_C"/>
    <property type="match status" value="1"/>
</dbReference>
<name>A0A1N6EC93_9BACT</name>
<sequence>MYSRRVVITGMGAVSPFGAGVESMWDGLVAGDSAVGELPSGTEISGLSVRAAGMVPPVNVKVIPRQYRRSMSRMTQYAVLAAQEALTQANISDAVLASGRLGVCVGSTIGSADALEEFFTEYVKENSLEAIRSTTFFKVMGHTVAANLAQVLGVTGRVEAPSAACASGCQAIGLAYESIAYGRQDVMLCGGADEFSPLTAATFGLMNAASSSDVTSPEASSRPFDSSRDGIVCAEGAGLLIVESLEHAQARGANILAEIVGFACNSSPSSIANPDANSIKTCIELALKDASVSPADVDYISAHATGTEQGDIAEATAIAEIFTSMPMISSLKGHMGHTMAASGALESIASVLMITNDIIVPTRNLTEVDPRCGAVNLPVVNHNQAVSTVVKNSFALGGINSVLVIRNAT</sequence>
<dbReference type="InterPro" id="IPR014030">
    <property type="entry name" value="Ketoacyl_synth_N"/>
</dbReference>
<dbReference type="Pfam" id="PF00109">
    <property type="entry name" value="ketoacyl-synt"/>
    <property type="match status" value="1"/>
</dbReference>
<dbReference type="EMBL" id="FSRG01000003">
    <property type="protein sequence ID" value="SIN80658.1"/>
    <property type="molecule type" value="Genomic_DNA"/>
</dbReference>
<reference evidence="6" key="1">
    <citation type="submission" date="2016-11" db="EMBL/GenBank/DDBJ databases">
        <authorList>
            <person name="Varghese N."/>
            <person name="Submissions S."/>
        </authorList>
    </citation>
    <scope>NUCLEOTIDE SEQUENCE [LARGE SCALE GENOMIC DNA]</scope>
    <source>
        <strain evidence="6">DSM 17456</strain>
    </source>
</reference>
<dbReference type="GO" id="GO:0005829">
    <property type="term" value="C:cytosol"/>
    <property type="evidence" value="ECO:0007669"/>
    <property type="project" value="TreeGrafter"/>
</dbReference>
<dbReference type="PROSITE" id="PS52004">
    <property type="entry name" value="KS3_2"/>
    <property type="match status" value="1"/>
</dbReference>
<dbReference type="InterPro" id="IPR014031">
    <property type="entry name" value="Ketoacyl_synth_C"/>
</dbReference>
<feature type="domain" description="Ketosynthase family 3 (KS3)" evidence="4">
    <location>
        <begin position="3"/>
        <end position="407"/>
    </location>
</feature>
<evidence type="ECO:0000256" key="1">
    <source>
        <dbReference type="ARBA" id="ARBA00008467"/>
    </source>
</evidence>
<dbReference type="InterPro" id="IPR000794">
    <property type="entry name" value="Beta-ketoacyl_synthase"/>
</dbReference>
<dbReference type="STRING" id="1121457.SAMN02745161_0883"/>
<dbReference type="Gene3D" id="3.40.47.10">
    <property type="match status" value="1"/>
</dbReference>
<evidence type="ECO:0000259" key="4">
    <source>
        <dbReference type="PROSITE" id="PS52004"/>
    </source>
</evidence>
<dbReference type="SUPFAM" id="SSF53901">
    <property type="entry name" value="Thiolase-like"/>
    <property type="match status" value="2"/>
</dbReference>
<dbReference type="CDD" id="cd00834">
    <property type="entry name" value="KAS_I_II"/>
    <property type="match status" value="1"/>
</dbReference>
<keyword evidence="6" id="KW-1185">Reference proteome</keyword>